<reference evidence="5" key="1">
    <citation type="submission" date="2023-05" db="EMBL/GenBank/DDBJ databases">
        <title>Nepenthes gracilis genome sequencing.</title>
        <authorList>
            <person name="Fukushima K."/>
        </authorList>
    </citation>
    <scope>NUCLEOTIDE SEQUENCE</scope>
    <source>
        <strain evidence="5">SING2019-196</strain>
    </source>
</reference>
<feature type="compositionally biased region" description="Low complexity" evidence="3">
    <location>
        <begin position="271"/>
        <end position="284"/>
    </location>
</feature>
<feature type="region of interest" description="Disordered" evidence="3">
    <location>
        <begin position="517"/>
        <end position="536"/>
    </location>
</feature>
<gene>
    <name evidence="5" type="ORF">Nepgr_029688</name>
</gene>
<comment type="catalytic activity">
    <reaction evidence="2">
        <text>an N-acylsphing-4-enine + H2O = sphing-4-enine + a fatty acid</text>
        <dbReference type="Rhea" id="RHEA:20856"/>
        <dbReference type="ChEBI" id="CHEBI:15377"/>
        <dbReference type="ChEBI" id="CHEBI:28868"/>
        <dbReference type="ChEBI" id="CHEBI:52639"/>
        <dbReference type="ChEBI" id="CHEBI:57756"/>
        <dbReference type="EC" id="3.5.1.23"/>
    </reaction>
</comment>
<feature type="region of interest" description="Disordered" evidence="3">
    <location>
        <begin position="1"/>
        <end position="20"/>
    </location>
</feature>
<evidence type="ECO:0000313" key="5">
    <source>
        <dbReference type="EMBL" id="GMH27845.1"/>
    </source>
</evidence>
<evidence type="ECO:0000256" key="2">
    <source>
        <dbReference type="RuleBase" id="RU366019"/>
    </source>
</evidence>
<keyword evidence="1" id="KW-0862">Zinc</keyword>
<organism evidence="5 6">
    <name type="scientific">Nepenthes gracilis</name>
    <name type="common">Slender pitcher plant</name>
    <dbReference type="NCBI Taxonomy" id="150966"/>
    <lineage>
        <taxon>Eukaryota</taxon>
        <taxon>Viridiplantae</taxon>
        <taxon>Streptophyta</taxon>
        <taxon>Embryophyta</taxon>
        <taxon>Tracheophyta</taxon>
        <taxon>Spermatophyta</taxon>
        <taxon>Magnoliopsida</taxon>
        <taxon>eudicotyledons</taxon>
        <taxon>Gunneridae</taxon>
        <taxon>Pentapetalae</taxon>
        <taxon>Caryophyllales</taxon>
        <taxon>Nepenthaceae</taxon>
        <taxon>Nepenthes</taxon>
    </lineage>
</organism>
<keyword evidence="2" id="KW-0746">Sphingolipid metabolism</keyword>
<keyword evidence="2" id="KW-0378">Hydrolase</keyword>
<feature type="region of interest" description="Disordered" evidence="3">
    <location>
        <begin position="460"/>
        <end position="491"/>
    </location>
</feature>
<dbReference type="AlphaFoldDB" id="A0AAD3TD15"/>
<dbReference type="PANTHER" id="PTHR12670">
    <property type="entry name" value="CERAMIDASE"/>
    <property type="match status" value="1"/>
</dbReference>
<dbReference type="EC" id="3.5.1.23" evidence="2"/>
<dbReference type="PANTHER" id="PTHR12670:SF1">
    <property type="entry name" value="NEUTRAL CERAMIDASE"/>
    <property type="match status" value="1"/>
</dbReference>
<feature type="compositionally biased region" description="Basic and acidic residues" evidence="3">
    <location>
        <begin position="524"/>
        <end position="536"/>
    </location>
</feature>
<feature type="compositionally biased region" description="Basic and acidic residues" evidence="3">
    <location>
        <begin position="471"/>
        <end position="480"/>
    </location>
</feature>
<proteinExistence type="inferred from homology"/>
<dbReference type="EMBL" id="BSYO01000033">
    <property type="protein sequence ID" value="GMH27845.1"/>
    <property type="molecule type" value="Genomic_DNA"/>
</dbReference>
<accession>A0AAD3TD15</accession>
<comment type="cofactor">
    <cofactor evidence="1">
        <name>Zn(2+)</name>
        <dbReference type="ChEBI" id="CHEBI:29105"/>
    </cofactor>
    <text evidence="1">Binds 1 zinc ion per subunit.</text>
</comment>
<feature type="binding site" evidence="1">
    <location>
        <position position="212"/>
    </location>
    <ligand>
        <name>Zn(2+)</name>
        <dbReference type="ChEBI" id="CHEBI:29105"/>
    </ligand>
</feature>
<evidence type="ECO:0000313" key="6">
    <source>
        <dbReference type="Proteomes" id="UP001279734"/>
    </source>
</evidence>
<dbReference type="GO" id="GO:0046512">
    <property type="term" value="P:sphingosine biosynthetic process"/>
    <property type="evidence" value="ECO:0007669"/>
    <property type="project" value="TreeGrafter"/>
</dbReference>
<dbReference type="Proteomes" id="UP001279734">
    <property type="component" value="Unassembled WGS sequence"/>
</dbReference>
<keyword evidence="2" id="KW-0443">Lipid metabolism</keyword>
<dbReference type="GO" id="GO:0017040">
    <property type="term" value="F:N-acylsphingosine amidohydrolase activity"/>
    <property type="evidence" value="ECO:0007669"/>
    <property type="project" value="UniProtKB-UniRule"/>
</dbReference>
<dbReference type="GO" id="GO:0046514">
    <property type="term" value="P:ceramide catabolic process"/>
    <property type="evidence" value="ECO:0007669"/>
    <property type="project" value="InterPro"/>
</dbReference>
<dbReference type="InterPro" id="IPR031329">
    <property type="entry name" value="NEUT/ALK_ceramidase_N"/>
</dbReference>
<feature type="region of interest" description="Disordered" evidence="3">
    <location>
        <begin position="419"/>
        <end position="447"/>
    </location>
</feature>
<dbReference type="GO" id="GO:0016020">
    <property type="term" value="C:membrane"/>
    <property type="evidence" value="ECO:0007669"/>
    <property type="project" value="GOC"/>
</dbReference>
<sequence length="572" mass="60526">MEDWFGKDTAASDSPDESRTNGISLRISNIIPHHHNNQHELLELAASFSSSTGKKVNKYLSVSKRVKSVRRQGDKTRFVATFCQTNYVDVSPNVLGAFCIDSGLHCHTGEFVGTRIIGGSNEVVKTCPTAMGFGFAAGTTDGPEAFDFIQGDDRGNPFWKLVHDVLKTPGKEQIECQSPKPILLDTGEMKDLVLPIQILQIGQLAVLNVPTEFTTMADKRHREAESKAFGQQEADSHWRSSSPPSVSAHLSESDFPSIQASRSIPPKSRRLAAAVAPPARGLSALPPTRSPPTFLSSYTSDHFCYELPESNSKVGGPPSEQVSLSSLFGIPFRVACEIGPLGPVPNIAPSLPGVPGSPGSCACEVGASPRPGTHFPCQAPETPFVGLPAVLINPAYSSASSLGDSRLHSIIASQVDAQIQNGDDPGAPRDQPDAIVIPSGSPAPAGSLVAADRPLWSSVVKQDLPGGSESSVDKDPDRVSGDFGPNKDLGPMATDSLSPSISDAALLTSPNTQLSPVPISDVIDSSHSDLKSKSRSREKCWNAEAPEVGGFAACVIADKLVAGIHFYSMIHC</sequence>
<evidence type="ECO:0000259" key="4">
    <source>
        <dbReference type="Pfam" id="PF04734"/>
    </source>
</evidence>
<dbReference type="InterPro" id="IPR006823">
    <property type="entry name" value="Ceramidase_alk"/>
</dbReference>
<keyword evidence="1" id="KW-0479">Metal-binding</keyword>
<comment type="caution">
    <text evidence="5">The sequence shown here is derived from an EMBL/GenBank/DDBJ whole genome shotgun (WGS) entry which is preliminary data.</text>
</comment>
<evidence type="ECO:0000256" key="1">
    <source>
        <dbReference type="PIRSR" id="PIRSR606823-2"/>
    </source>
</evidence>
<feature type="domain" description="Neutral/alkaline non-lysosomal ceramidase N-terminal" evidence="4">
    <location>
        <begin position="64"/>
        <end position="108"/>
    </location>
</feature>
<evidence type="ECO:0000256" key="3">
    <source>
        <dbReference type="SAM" id="MobiDB-lite"/>
    </source>
</evidence>
<comment type="similarity">
    <text evidence="2">Belongs to the neutral ceramidase family.</text>
</comment>
<feature type="compositionally biased region" description="Low complexity" evidence="3">
    <location>
        <begin position="239"/>
        <end position="250"/>
    </location>
</feature>
<dbReference type="GO" id="GO:0046872">
    <property type="term" value="F:metal ion binding"/>
    <property type="evidence" value="ECO:0007669"/>
    <property type="project" value="UniProtKB-KW"/>
</dbReference>
<keyword evidence="6" id="KW-1185">Reference proteome</keyword>
<dbReference type="GO" id="GO:0042759">
    <property type="term" value="P:long-chain fatty acid biosynthetic process"/>
    <property type="evidence" value="ECO:0007669"/>
    <property type="project" value="TreeGrafter"/>
</dbReference>
<dbReference type="GO" id="GO:0005576">
    <property type="term" value="C:extracellular region"/>
    <property type="evidence" value="ECO:0007669"/>
    <property type="project" value="TreeGrafter"/>
</dbReference>
<name>A0AAD3TD15_NEPGR</name>
<protein>
    <recommendedName>
        <fullName evidence="2">Neutral ceramidase</fullName>
        <ecNumber evidence="2">3.5.1.23</ecNumber>
    </recommendedName>
</protein>
<feature type="domain" description="Neutral/alkaline non-lysosomal ceramidase N-terminal" evidence="4">
    <location>
        <begin position="120"/>
        <end position="234"/>
    </location>
</feature>
<feature type="region of interest" description="Disordered" evidence="3">
    <location>
        <begin position="219"/>
        <end position="290"/>
    </location>
</feature>
<dbReference type="Pfam" id="PF04734">
    <property type="entry name" value="Ceramidase_alk"/>
    <property type="match status" value="2"/>
</dbReference>